<feature type="transmembrane region" description="Helical" evidence="6">
    <location>
        <begin position="296"/>
        <end position="317"/>
    </location>
</feature>
<name>G3YDA4_ASPNA</name>
<reference evidence="8 9" key="1">
    <citation type="journal article" date="2011" name="Genome Res.">
        <title>Comparative genomics of citric-acid-producing Aspergillus niger ATCC 1015 versus enzyme-producing CBS 513.88.</title>
        <authorList>
            <person name="Andersen M.R."/>
            <person name="Salazar M.P."/>
            <person name="Schaap P.J."/>
            <person name="van de Vondervoort P.J."/>
            <person name="Culley D."/>
            <person name="Thykaer J."/>
            <person name="Frisvad J.C."/>
            <person name="Nielsen K.F."/>
            <person name="Albang R."/>
            <person name="Albermann K."/>
            <person name="Berka R.M."/>
            <person name="Braus G.H."/>
            <person name="Braus-Stromeyer S.A."/>
            <person name="Corrochano L.M."/>
            <person name="Dai Z."/>
            <person name="van Dijck P.W."/>
            <person name="Hofmann G."/>
            <person name="Lasure L.L."/>
            <person name="Magnuson J.K."/>
            <person name="Menke H."/>
            <person name="Meijer M."/>
            <person name="Meijer S.L."/>
            <person name="Nielsen J.B."/>
            <person name="Nielsen M.L."/>
            <person name="van Ooyen A.J."/>
            <person name="Pel H.J."/>
            <person name="Poulsen L."/>
            <person name="Samson R.A."/>
            <person name="Stam H."/>
            <person name="Tsang A."/>
            <person name="van den Brink J.M."/>
            <person name="Atkins A."/>
            <person name="Aerts A."/>
            <person name="Shapiro H."/>
            <person name="Pangilinan J."/>
            <person name="Salamov A."/>
            <person name="Lou Y."/>
            <person name="Lindquist E."/>
            <person name="Lucas S."/>
            <person name="Grimwood J."/>
            <person name="Grigoriev I.V."/>
            <person name="Kubicek C.P."/>
            <person name="Martinez D."/>
            <person name="van Peij N.N."/>
            <person name="Roubos J.A."/>
            <person name="Nielsen J."/>
            <person name="Baker S.E."/>
        </authorList>
    </citation>
    <scope>NUCLEOTIDE SEQUENCE [LARGE SCALE GENOMIC DNA]</scope>
    <source>
        <strain evidence="9">ATCC 1015 / CBS 113.46 / FGSC A1144 / LSHB Ac4 / NCTC 3858a / NRRL 328 / USDA 3528.7</strain>
    </source>
</reference>
<evidence type="ECO:0000256" key="3">
    <source>
        <dbReference type="ARBA" id="ARBA00022989"/>
    </source>
</evidence>
<dbReference type="InterPro" id="IPR036259">
    <property type="entry name" value="MFS_trans_sf"/>
</dbReference>
<dbReference type="Pfam" id="PF07690">
    <property type="entry name" value="MFS_1"/>
    <property type="match status" value="1"/>
</dbReference>
<feature type="transmembrane region" description="Helical" evidence="6">
    <location>
        <begin position="603"/>
        <end position="627"/>
    </location>
</feature>
<evidence type="ECO:0000313" key="8">
    <source>
        <dbReference type="EMBL" id="EHA18771.1"/>
    </source>
</evidence>
<feature type="transmembrane region" description="Helical" evidence="6">
    <location>
        <begin position="435"/>
        <end position="458"/>
    </location>
</feature>
<feature type="transmembrane region" description="Helical" evidence="6">
    <location>
        <begin position="523"/>
        <end position="548"/>
    </location>
</feature>
<feature type="transmembrane region" description="Helical" evidence="6">
    <location>
        <begin position="396"/>
        <end position="414"/>
    </location>
</feature>
<feature type="transmembrane region" description="Helical" evidence="6">
    <location>
        <begin position="497"/>
        <end position="517"/>
    </location>
</feature>
<dbReference type="HOGENOM" id="CLU_000960_27_3_1"/>
<feature type="transmembrane region" description="Helical" evidence="6">
    <location>
        <begin position="151"/>
        <end position="179"/>
    </location>
</feature>
<protein>
    <recommendedName>
        <fullName evidence="7">Major facilitator superfamily (MFS) profile domain-containing protein</fullName>
    </recommendedName>
</protein>
<proteinExistence type="predicted"/>
<feature type="transmembrane region" description="Helical" evidence="6">
    <location>
        <begin position="323"/>
        <end position="345"/>
    </location>
</feature>
<keyword evidence="4 6" id="KW-0472">Membrane</keyword>
<keyword evidence="2 6" id="KW-0812">Transmembrane</keyword>
<sequence>MIGTNKSLKHLLSNQVSPVTDTIDQPRLQPSQIGGVRQADLPCNLEQKLLVFADQHLRKTPASFSFFRWYQGATDYASLPQFPLPSSAILGLLLLRSSSPFVPSLPMANMGEMESSMSSAPEKNPSSTTALREAPNDESRPAVFSSTVQEILFVAVATMAIAMSSLLTGSVTVLTAQVQTDLGMTTAELTWLAGSSSCAIPPILSLHIFFAYRLACGSFLLCFGRLADLFGRKTLFLGSLVFYAVFALGAGFSQKPLQLDVLNGVMGLMSAASIPPAQGMLANLYPRPSKRKNRVFACFSAGNPLGFVFGTIFSGIATQLFNWRASFFLLAIIYVVVVAVALFVVPTDHGAKEPLSLLALKKFDVVGTILTIAGIGMFSGALSLGSDAPSGWKTPYVLVLLILGALFIVGFVFWERWYEYPLVPMFIWRDRDFSLVITILLLGFLAFPIMTFWISLFLQEIRQYSALMVAVHLLPMAIGGILVNIVAGLIMHRVSNTLLMTVGATAYTGAFLLMGLQHSSSSYWAFIFPGLLLAVVGADFEFCVANMYVMSALPADQQSIAGGILQTVTKLCVTIGMGISTAIFDAVEAGGPTSHGYFAGDAIAPYSATLLYCAGISAIGIPLCAFLRIGRQGHGGDDKARAAVGKRSMWCGRRRTKQEAIEDEPNGSTV</sequence>
<evidence type="ECO:0000256" key="1">
    <source>
        <dbReference type="ARBA" id="ARBA00004141"/>
    </source>
</evidence>
<gene>
    <name evidence="8" type="ORF">ASPNIDRAFT_42592</name>
</gene>
<dbReference type="PANTHER" id="PTHR42718">
    <property type="entry name" value="MAJOR FACILITATOR SUPERFAMILY MULTIDRUG TRANSPORTER MFSC"/>
    <property type="match status" value="1"/>
</dbReference>
<evidence type="ECO:0000256" key="2">
    <source>
        <dbReference type="ARBA" id="ARBA00022692"/>
    </source>
</evidence>
<evidence type="ECO:0000256" key="5">
    <source>
        <dbReference type="SAM" id="MobiDB-lite"/>
    </source>
</evidence>
<feature type="domain" description="Major facilitator superfamily (MFS) profile" evidence="7">
    <location>
        <begin position="153"/>
        <end position="632"/>
    </location>
</feature>
<dbReference type="Proteomes" id="UP000009038">
    <property type="component" value="Unassembled WGS sequence"/>
</dbReference>
<comment type="caution">
    <text evidence="8">The sequence shown here is derived from an EMBL/GenBank/DDBJ whole genome shotgun (WGS) entry which is preliminary data.</text>
</comment>
<dbReference type="OrthoDB" id="2985014at2759"/>
<feature type="transmembrane region" description="Helical" evidence="6">
    <location>
        <begin position="365"/>
        <end position="384"/>
    </location>
</feature>
<dbReference type="EMBL" id="ACJE01000020">
    <property type="protein sequence ID" value="EHA18771.1"/>
    <property type="molecule type" value="Genomic_DNA"/>
</dbReference>
<dbReference type="PANTHER" id="PTHR42718:SF23">
    <property type="entry name" value="MAJOR FACILITATOR SUPERFAMILY (MFS) PROFILE DOMAIN-CONTAINING PROTEIN"/>
    <property type="match status" value="1"/>
</dbReference>
<dbReference type="GO" id="GO:0022857">
    <property type="term" value="F:transmembrane transporter activity"/>
    <property type="evidence" value="ECO:0007669"/>
    <property type="project" value="InterPro"/>
</dbReference>
<dbReference type="InterPro" id="IPR011701">
    <property type="entry name" value="MFS"/>
</dbReference>
<evidence type="ECO:0000259" key="7">
    <source>
        <dbReference type="PROSITE" id="PS50850"/>
    </source>
</evidence>
<evidence type="ECO:0000313" key="9">
    <source>
        <dbReference type="Proteomes" id="UP000009038"/>
    </source>
</evidence>
<dbReference type="Gene3D" id="1.20.1250.20">
    <property type="entry name" value="MFS general substrate transporter like domains"/>
    <property type="match status" value="2"/>
</dbReference>
<dbReference type="PROSITE" id="PS50850">
    <property type="entry name" value="MFS"/>
    <property type="match status" value="1"/>
</dbReference>
<comment type="subcellular location">
    <subcellularLocation>
        <location evidence="1">Membrane</location>
        <topology evidence="1">Multi-pass membrane protein</topology>
    </subcellularLocation>
</comment>
<feature type="region of interest" description="Disordered" evidence="5">
    <location>
        <begin position="112"/>
        <end position="138"/>
    </location>
</feature>
<keyword evidence="3 6" id="KW-1133">Transmembrane helix</keyword>
<dbReference type="AlphaFoldDB" id="G3YDA4"/>
<feature type="transmembrane region" description="Helical" evidence="6">
    <location>
        <begin position="464"/>
        <end position="490"/>
    </location>
</feature>
<feature type="transmembrane region" description="Helical" evidence="6">
    <location>
        <begin position="199"/>
        <end position="223"/>
    </location>
</feature>
<feature type="transmembrane region" description="Helical" evidence="6">
    <location>
        <begin position="560"/>
        <end position="583"/>
    </location>
</feature>
<feature type="transmembrane region" description="Helical" evidence="6">
    <location>
        <begin position="265"/>
        <end position="284"/>
    </location>
</feature>
<dbReference type="SUPFAM" id="SSF103473">
    <property type="entry name" value="MFS general substrate transporter"/>
    <property type="match status" value="1"/>
</dbReference>
<evidence type="ECO:0000256" key="6">
    <source>
        <dbReference type="SAM" id="Phobius"/>
    </source>
</evidence>
<dbReference type="InterPro" id="IPR020846">
    <property type="entry name" value="MFS_dom"/>
</dbReference>
<organism evidence="8 9">
    <name type="scientific">Aspergillus niger (strain ATCC 1015 / CBS 113.46 / FGSC A1144 / LSHB Ac4 / NCTC 3858a / NRRL 328 / USDA 3528.7)</name>
    <dbReference type="NCBI Taxonomy" id="380704"/>
    <lineage>
        <taxon>Eukaryota</taxon>
        <taxon>Fungi</taxon>
        <taxon>Dikarya</taxon>
        <taxon>Ascomycota</taxon>
        <taxon>Pezizomycotina</taxon>
        <taxon>Eurotiomycetes</taxon>
        <taxon>Eurotiomycetidae</taxon>
        <taxon>Eurotiales</taxon>
        <taxon>Aspergillaceae</taxon>
        <taxon>Aspergillus</taxon>
        <taxon>Aspergillus subgen. Circumdati</taxon>
    </lineage>
</organism>
<feature type="compositionally biased region" description="Polar residues" evidence="5">
    <location>
        <begin position="115"/>
        <end position="130"/>
    </location>
</feature>
<feature type="transmembrane region" description="Helical" evidence="6">
    <location>
        <begin position="235"/>
        <end position="253"/>
    </location>
</feature>
<dbReference type="GO" id="GO:0016020">
    <property type="term" value="C:membrane"/>
    <property type="evidence" value="ECO:0007669"/>
    <property type="project" value="UniProtKB-SubCell"/>
</dbReference>
<evidence type="ECO:0000256" key="4">
    <source>
        <dbReference type="ARBA" id="ARBA00023136"/>
    </source>
</evidence>
<accession>G3YDA4</accession>